<evidence type="ECO:0000313" key="4">
    <source>
        <dbReference type="Proteomes" id="UP000611500"/>
    </source>
</evidence>
<evidence type="ECO:0000256" key="2">
    <source>
        <dbReference type="SAM" id="Phobius"/>
    </source>
</evidence>
<feature type="transmembrane region" description="Helical" evidence="2">
    <location>
        <begin position="57"/>
        <end position="85"/>
    </location>
</feature>
<accession>A0A8J3H9Q3</accession>
<reference evidence="3" key="1">
    <citation type="journal article" date="2014" name="Int. J. Syst. Evol. Microbiol.">
        <title>Complete genome sequence of Corynebacterium casei LMG S-19264T (=DSM 44701T), isolated from a smear-ripened cheese.</title>
        <authorList>
            <consortium name="US DOE Joint Genome Institute (JGI-PGF)"/>
            <person name="Walter F."/>
            <person name="Albersmeier A."/>
            <person name="Kalinowski J."/>
            <person name="Ruckert C."/>
        </authorList>
    </citation>
    <scope>NUCLEOTIDE SEQUENCE</scope>
    <source>
        <strain evidence="3">CGMCC 1.7081</strain>
    </source>
</reference>
<dbReference type="Proteomes" id="UP000611500">
    <property type="component" value="Unassembled WGS sequence"/>
</dbReference>
<dbReference type="Gene3D" id="2.160.20.80">
    <property type="entry name" value="E3 ubiquitin-protein ligase SopA"/>
    <property type="match status" value="1"/>
</dbReference>
<organism evidence="3 4">
    <name type="scientific">Pseudodonghicola xiamenensis</name>
    <dbReference type="NCBI Taxonomy" id="337702"/>
    <lineage>
        <taxon>Bacteria</taxon>
        <taxon>Pseudomonadati</taxon>
        <taxon>Pseudomonadota</taxon>
        <taxon>Alphaproteobacteria</taxon>
        <taxon>Rhodobacterales</taxon>
        <taxon>Paracoccaceae</taxon>
        <taxon>Pseudodonghicola</taxon>
    </lineage>
</organism>
<reference evidence="3" key="2">
    <citation type="submission" date="2020-09" db="EMBL/GenBank/DDBJ databases">
        <authorList>
            <person name="Sun Q."/>
            <person name="Zhou Y."/>
        </authorList>
    </citation>
    <scope>NUCLEOTIDE SEQUENCE</scope>
    <source>
        <strain evidence="3">CGMCC 1.7081</strain>
    </source>
</reference>
<dbReference type="Pfam" id="PF00805">
    <property type="entry name" value="Pentapeptide"/>
    <property type="match status" value="3"/>
</dbReference>
<dbReference type="RefSeq" id="WP_051312544.1">
    <property type="nucleotide sequence ID" value="NZ_BNAP01000010.1"/>
</dbReference>
<sequence>MSDQTTTLPIPPEVFWAIAGIGGLALLTLVIFGAMIPTGSGHVAPLERLKDRLGLASLNSGLFLIALAFWGALFLTLTVGLIWLIWDLIWMGIPEDTAKVWGFSIARIAGLTATLGAVVALPFTLIKVRMTGEQTRTAQEGLFNEKIKAASDDLHAMRQRWDGEAKQNIWEADIVRRNAAIHRLEGLVRERPEEAPRVSRLLSIYVREMSREVPAEEMPKAKPSTEKMKLWAESLTVKRSDMENAVRALGRLREINGVEQKSVVIDLRRANLQGFDFRLLNFNGADLSEAHLQGANLIMAQFQKADFYEAKMQGANLFLAHLQEANLTQAHLQEAFLNRAKLKKAEFRGTQLQGANLSEAHLHDAELNGMRLERAVLFKTQLQGGVLSGAMLQGAILMNAQLQGACLKGAEFNGATNLANTNFRGAAVTSIDFTNTPQITPHISEIFGDASVILPGGVTPDHPNWPLHFSKERLNDSAFHTAWRAFQASIGFDLDDPST</sequence>
<gene>
    <name evidence="3" type="ORF">GCM10010961_25460</name>
</gene>
<dbReference type="PANTHER" id="PTHR47485:SF1">
    <property type="entry name" value="THYLAKOID LUMENAL 17.4 KDA PROTEIN, CHLOROPLASTIC"/>
    <property type="match status" value="1"/>
</dbReference>
<keyword evidence="2" id="KW-0472">Membrane</keyword>
<dbReference type="EMBL" id="BNAP01000010">
    <property type="protein sequence ID" value="GHG93145.1"/>
    <property type="molecule type" value="Genomic_DNA"/>
</dbReference>
<proteinExistence type="predicted"/>
<keyword evidence="4" id="KW-1185">Reference proteome</keyword>
<keyword evidence="1" id="KW-0677">Repeat</keyword>
<feature type="transmembrane region" description="Helical" evidence="2">
    <location>
        <begin position="14"/>
        <end position="36"/>
    </location>
</feature>
<feature type="transmembrane region" description="Helical" evidence="2">
    <location>
        <begin position="105"/>
        <end position="126"/>
    </location>
</feature>
<dbReference type="AlphaFoldDB" id="A0A8J3H9Q3"/>
<comment type="caution">
    <text evidence="3">The sequence shown here is derived from an EMBL/GenBank/DDBJ whole genome shotgun (WGS) entry which is preliminary data.</text>
</comment>
<evidence type="ECO:0000313" key="3">
    <source>
        <dbReference type="EMBL" id="GHG93145.1"/>
    </source>
</evidence>
<dbReference type="SUPFAM" id="SSF141571">
    <property type="entry name" value="Pentapeptide repeat-like"/>
    <property type="match status" value="1"/>
</dbReference>
<evidence type="ECO:0000256" key="1">
    <source>
        <dbReference type="ARBA" id="ARBA00022737"/>
    </source>
</evidence>
<name>A0A8J3H9Q3_9RHOB</name>
<evidence type="ECO:0008006" key="5">
    <source>
        <dbReference type="Google" id="ProtNLM"/>
    </source>
</evidence>
<dbReference type="InterPro" id="IPR001646">
    <property type="entry name" value="5peptide_repeat"/>
</dbReference>
<keyword evidence="2" id="KW-0812">Transmembrane</keyword>
<protein>
    <recommendedName>
        <fullName evidence="5">Pentapeptide repeat-containing protein</fullName>
    </recommendedName>
</protein>
<dbReference type="PANTHER" id="PTHR47485">
    <property type="entry name" value="THYLAKOID LUMENAL 17.4 KDA PROTEIN, CHLOROPLASTIC"/>
    <property type="match status" value="1"/>
</dbReference>
<keyword evidence="2" id="KW-1133">Transmembrane helix</keyword>